<dbReference type="SMART" id="SM00822">
    <property type="entry name" value="PKS_KR"/>
    <property type="match status" value="1"/>
</dbReference>
<dbReference type="RefSeq" id="WP_128627770.1">
    <property type="nucleotide sequence ID" value="NZ_RKST01000018.1"/>
</dbReference>
<dbReference type="InterPro" id="IPR057326">
    <property type="entry name" value="KR_dom"/>
</dbReference>
<dbReference type="PANTHER" id="PTHR42879:SF2">
    <property type="entry name" value="3-OXOACYL-[ACYL-CARRIER-PROTEIN] REDUCTASE FABG"/>
    <property type="match status" value="1"/>
</dbReference>
<dbReference type="GO" id="GO:0016491">
    <property type="term" value="F:oxidoreductase activity"/>
    <property type="evidence" value="ECO:0007669"/>
    <property type="project" value="UniProtKB-KW"/>
</dbReference>
<reference evidence="4 5" key="1">
    <citation type="submission" date="2018-11" db="EMBL/GenBank/DDBJ databases">
        <title>Pseudaminobacter arsenicus sp. nov., an arsenic-resistant bacterium isolated from arsenic-rich aquifers.</title>
        <authorList>
            <person name="Mu Y."/>
        </authorList>
    </citation>
    <scope>NUCLEOTIDE SEQUENCE [LARGE SCALE GENOMIC DNA]</scope>
    <source>
        <strain evidence="4 5">CB3</strain>
    </source>
</reference>
<dbReference type="Proteomes" id="UP000281647">
    <property type="component" value="Unassembled WGS sequence"/>
</dbReference>
<evidence type="ECO:0000256" key="1">
    <source>
        <dbReference type="ARBA" id="ARBA00006484"/>
    </source>
</evidence>
<sequence>MNKPLERKVAIVSGSARNIGRAIALGLAEDGACVVVNAKSSQQDAEGVAAEIRSRGGRATLAMADLSDPEQVKALFAQTQEIYGRLDVLVNNAAVRRETALADISLQEWRDVLSSILDASFLCAQTAASCMEDGGRIINIGGLTAHSGAPGRAHVVAAKAGLVGLTKALAIELAPRGITSNIVVPGRIATNRKASGLTEPIHHSYHSSPLNIQGASEDVAAMTRHLAGPGGRYVTGQTIHVNGGIYLP</sequence>
<name>A0A432V2T5_9HYPH</name>
<dbReference type="EMBL" id="RKST01000018">
    <property type="protein sequence ID" value="RUM96491.1"/>
    <property type="molecule type" value="Genomic_DNA"/>
</dbReference>
<dbReference type="PRINTS" id="PR00080">
    <property type="entry name" value="SDRFAMILY"/>
</dbReference>
<evidence type="ECO:0000256" key="2">
    <source>
        <dbReference type="ARBA" id="ARBA00023002"/>
    </source>
</evidence>
<keyword evidence="2" id="KW-0560">Oxidoreductase</keyword>
<dbReference type="InterPro" id="IPR050259">
    <property type="entry name" value="SDR"/>
</dbReference>
<accession>A0A432V2T5</accession>
<dbReference type="PRINTS" id="PR00081">
    <property type="entry name" value="GDHRDH"/>
</dbReference>
<dbReference type="AlphaFoldDB" id="A0A432V2T5"/>
<dbReference type="SUPFAM" id="SSF51735">
    <property type="entry name" value="NAD(P)-binding Rossmann-fold domains"/>
    <property type="match status" value="1"/>
</dbReference>
<dbReference type="Pfam" id="PF13561">
    <property type="entry name" value="adh_short_C2"/>
    <property type="match status" value="1"/>
</dbReference>
<dbReference type="InterPro" id="IPR036291">
    <property type="entry name" value="NAD(P)-bd_dom_sf"/>
</dbReference>
<dbReference type="OrthoDB" id="154414at2"/>
<protein>
    <submittedName>
        <fullName evidence="4">SDR family oxidoreductase</fullName>
    </submittedName>
</protein>
<proteinExistence type="inferred from homology"/>
<dbReference type="InterPro" id="IPR002347">
    <property type="entry name" value="SDR_fam"/>
</dbReference>
<evidence type="ECO:0000313" key="5">
    <source>
        <dbReference type="Proteomes" id="UP000281647"/>
    </source>
</evidence>
<dbReference type="PANTHER" id="PTHR42879">
    <property type="entry name" value="3-OXOACYL-(ACYL-CARRIER-PROTEIN) REDUCTASE"/>
    <property type="match status" value="1"/>
</dbReference>
<feature type="domain" description="Ketoreductase" evidence="3">
    <location>
        <begin position="8"/>
        <end position="177"/>
    </location>
</feature>
<evidence type="ECO:0000259" key="3">
    <source>
        <dbReference type="SMART" id="SM00822"/>
    </source>
</evidence>
<gene>
    <name evidence="4" type="ORF">EET67_17155</name>
</gene>
<dbReference type="FunFam" id="3.40.50.720:FF:000173">
    <property type="entry name" value="3-oxoacyl-[acyl-carrier protein] reductase"/>
    <property type="match status" value="1"/>
</dbReference>
<keyword evidence="5" id="KW-1185">Reference proteome</keyword>
<evidence type="ECO:0000313" key="4">
    <source>
        <dbReference type="EMBL" id="RUM96491.1"/>
    </source>
</evidence>
<dbReference type="Gene3D" id="3.40.50.720">
    <property type="entry name" value="NAD(P)-binding Rossmann-like Domain"/>
    <property type="match status" value="1"/>
</dbReference>
<organism evidence="4 5">
    <name type="scientific">Borborobacter arsenicus</name>
    <dbReference type="NCBI Taxonomy" id="1851146"/>
    <lineage>
        <taxon>Bacteria</taxon>
        <taxon>Pseudomonadati</taxon>
        <taxon>Pseudomonadota</taxon>
        <taxon>Alphaproteobacteria</taxon>
        <taxon>Hyphomicrobiales</taxon>
        <taxon>Phyllobacteriaceae</taxon>
        <taxon>Borborobacter</taxon>
    </lineage>
</organism>
<comment type="similarity">
    <text evidence="1">Belongs to the short-chain dehydrogenases/reductases (SDR) family.</text>
</comment>
<comment type="caution">
    <text evidence="4">The sequence shown here is derived from an EMBL/GenBank/DDBJ whole genome shotgun (WGS) entry which is preliminary data.</text>
</comment>